<evidence type="ECO:0000313" key="10">
    <source>
        <dbReference type="EMBL" id="QDZ17484.1"/>
    </source>
</evidence>
<name>A0A5B8MBN7_9CHLO</name>
<evidence type="ECO:0000256" key="4">
    <source>
        <dbReference type="ARBA" id="ARBA00023002"/>
    </source>
</evidence>
<evidence type="ECO:0000256" key="9">
    <source>
        <dbReference type="SAM" id="MobiDB-lite"/>
    </source>
</evidence>
<dbReference type="Gene3D" id="1.10.630.10">
    <property type="entry name" value="Cytochrome P450"/>
    <property type="match status" value="1"/>
</dbReference>
<dbReference type="InterPro" id="IPR002401">
    <property type="entry name" value="Cyt_P450_E_grp-I"/>
</dbReference>
<dbReference type="EMBL" id="CP031034">
    <property type="protein sequence ID" value="QDZ17484.1"/>
    <property type="molecule type" value="Genomic_DNA"/>
</dbReference>
<evidence type="ECO:0000256" key="8">
    <source>
        <dbReference type="RuleBase" id="RU000461"/>
    </source>
</evidence>
<feature type="region of interest" description="Disordered" evidence="9">
    <location>
        <begin position="17"/>
        <end position="63"/>
    </location>
</feature>
<evidence type="ECO:0000256" key="1">
    <source>
        <dbReference type="ARBA" id="ARBA00010617"/>
    </source>
</evidence>
<evidence type="ECO:0000256" key="6">
    <source>
        <dbReference type="ARBA" id="ARBA00023033"/>
    </source>
</evidence>
<protein>
    <submittedName>
        <fullName evidence="10">Cytochrome P450</fullName>
    </submittedName>
</protein>
<evidence type="ECO:0000256" key="2">
    <source>
        <dbReference type="ARBA" id="ARBA00022617"/>
    </source>
</evidence>
<keyword evidence="5 7" id="KW-0408">Iron</keyword>
<keyword evidence="2 7" id="KW-0349">Heme</keyword>
<comment type="similarity">
    <text evidence="1 8">Belongs to the cytochrome P450 family.</text>
</comment>
<dbReference type="InterPro" id="IPR036396">
    <property type="entry name" value="Cyt_P450_sf"/>
</dbReference>
<evidence type="ECO:0000256" key="7">
    <source>
        <dbReference type="PIRSR" id="PIRSR602401-1"/>
    </source>
</evidence>
<dbReference type="PANTHER" id="PTHR24291:SF50">
    <property type="entry name" value="BIFUNCTIONAL ALBAFLAVENONE MONOOXYGENASE_TERPENE SYNTHASE"/>
    <property type="match status" value="1"/>
</dbReference>
<dbReference type="AlphaFoldDB" id="A0A5B8MBN7"/>
<organism evidence="10 11">
    <name type="scientific">Chloropicon primus</name>
    <dbReference type="NCBI Taxonomy" id="1764295"/>
    <lineage>
        <taxon>Eukaryota</taxon>
        <taxon>Viridiplantae</taxon>
        <taxon>Chlorophyta</taxon>
        <taxon>Chloropicophyceae</taxon>
        <taxon>Chloropicales</taxon>
        <taxon>Chloropicaceae</taxon>
        <taxon>Chloropicon</taxon>
    </lineage>
</organism>
<dbReference type="GO" id="GO:0005506">
    <property type="term" value="F:iron ion binding"/>
    <property type="evidence" value="ECO:0007669"/>
    <property type="project" value="InterPro"/>
</dbReference>
<feature type="binding site" description="axial binding residue" evidence="7">
    <location>
        <position position="482"/>
    </location>
    <ligand>
        <name>heme</name>
        <dbReference type="ChEBI" id="CHEBI:30413"/>
    </ligand>
    <ligandPart>
        <name>Fe</name>
        <dbReference type="ChEBI" id="CHEBI:18248"/>
    </ligandPart>
</feature>
<dbReference type="OrthoDB" id="1470350at2759"/>
<dbReference type="SUPFAM" id="SSF48264">
    <property type="entry name" value="Cytochrome P450"/>
    <property type="match status" value="1"/>
</dbReference>
<dbReference type="PANTHER" id="PTHR24291">
    <property type="entry name" value="CYTOCHROME P450 FAMILY 4"/>
    <property type="match status" value="1"/>
</dbReference>
<dbReference type="STRING" id="1764295.A0A5B8MBN7"/>
<evidence type="ECO:0000256" key="5">
    <source>
        <dbReference type="ARBA" id="ARBA00023004"/>
    </source>
</evidence>
<dbReference type="GO" id="GO:0016705">
    <property type="term" value="F:oxidoreductase activity, acting on paired donors, with incorporation or reduction of molecular oxygen"/>
    <property type="evidence" value="ECO:0007669"/>
    <property type="project" value="InterPro"/>
</dbReference>
<dbReference type="PROSITE" id="PS00086">
    <property type="entry name" value="CYTOCHROME_P450"/>
    <property type="match status" value="1"/>
</dbReference>
<gene>
    <name evidence="10" type="ORF">A3770_01p00020</name>
</gene>
<dbReference type="InterPro" id="IPR050196">
    <property type="entry name" value="Cytochrome_P450_Monoox"/>
</dbReference>
<keyword evidence="6 8" id="KW-0503">Monooxygenase</keyword>
<dbReference type="GO" id="GO:0004497">
    <property type="term" value="F:monooxygenase activity"/>
    <property type="evidence" value="ECO:0007669"/>
    <property type="project" value="UniProtKB-KW"/>
</dbReference>
<accession>A0A5B8MBN7</accession>
<dbReference type="InterPro" id="IPR001128">
    <property type="entry name" value="Cyt_P450"/>
</dbReference>
<proteinExistence type="inferred from homology"/>
<dbReference type="Pfam" id="PF00067">
    <property type="entry name" value="p450"/>
    <property type="match status" value="1"/>
</dbReference>
<comment type="cofactor">
    <cofactor evidence="7">
        <name>heme</name>
        <dbReference type="ChEBI" id="CHEBI:30413"/>
    </cofactor>
</comment>
<keyword evidence="11" id="KW-1185">Reference proteome</keyword>
<dbReference type="PRINTS" id="PR00385">
    <property type="entry name" value="P450"/>
</dbReference>
<evidence type="ECO:0000313" key="11">
    <source>
        <dbReference type="Proteomes" id="UP000316726"/>
    </source>
</evidence>
<keyword evidence="3 7" id="KW-0479">Metal-binding</keyword>
<dbReference type="InterPro" id="IPR017972">
    <property type="entry name" value="Cyt_P450_CS"/>
</dbReference>
<sequence>MGGGGGFDLKGLARARHQQGGGCPFSALVKGDAPTTSSGNGKVVARRGSERRRPPGPPGGAFGREALRVVASLTLDGVPKTTLKLAQEYGDAIAFENPVGLGDAAGWTFLSSPDDIEHVSASNCNNYRERFLPDSYAFATDGKGILATGGEYNRRHRSLCQPSFQKKSLLASFADVVTESTEGLKRQWEESAASCSGVDGVAIDLPLHMQRLTLDIIGSVAFSHDFGQVAECGREMRGEKSERPSTLVQAVNHFGEALAEVFVTPMPILRVLEAIRYPSVTKLRSSLGTIHSEMRTIIEGRRAEYESGTNHTDDLLDSLMRARDENGDPLTTQELFEDVHDIMGAGHETTATTLSALIYSITRHKHVMMKIKEELGRVLGGRVPTFEDLNELEYTEMVVKEVLRLYPSIPIFPRVAAGDDYLPSGYYVPKGEVVFMSSYAMGRLDRLWEDPEVFDPERFAPEMEAKRHRYAFVPFGAGPRMCLGAKFAMLSLKLVTATLLQGDFDLEVCSPTDAVLDIDWDITMNFKKTNGIKVALR</sequence>
<evidence type="ECO:0000256" key="3">
    <source>
        <dbReference type="ARBA" id="ARBA00022723"/>
    </source>
</evidence>
<keyword evidence="4 8" id="KW-0560">Oxidoreductase</keyword>
<reference evidence="10 11" key="1">
    <citation type="submission" date="2018-07" db="EMBL/GenBank/DDBJ databases">
        <title>The complete nuclear genome of the prasinophyte Chloropicon primus (CCMP1205).</title>
        <authorList>
            <person name="Pombert J.-F."/>
            <person name="Otis C."/>
            <person name="Turmel M."/>
            <person name="Lemieux C."/>
        </authorList>
    </citation>
    <scope>NUCLEOTIDE SEQUENCE [LARGE SCALE GENOMIC DNA]</scope>
    <source>
        <strain evidence="10 11">CCMP1205</strain>
    </source>
</reference>
<dbReference type="Proteomes" id="UP000316726">
    <property type="component" value="Chromosome 1"/>
</dbReference>
<dbReference type="GO" id="GO:0020037">
    <property type="term" value="F:heme binding"/>
    <property type="evidence" value="ECO:0007669"/>
    <property type="project" value="InterPro"/>
</dbReference>
<dbReference type="PRINTS" id="PR00463">
    <property type="entry name" value="EP450I"/>
</dbReference>